<protein>
    <submittedName>
        <fullName evidence="4">Laminin subunit gamma-3</fullName>
    </submittedName>
</protein>
<dbReference type="InterPro" id="IPR008211">
    <property type="entry name" value="Laminin_N"/>
</dbReference>
<evidence type="ECO:0000256" key="2">
    <source>
        <dbReference type="ARBA" id="ARBA00023292"/>
    </source>
</evidence>
<dbReference type="AlphaFoldDB" id="A0AAD9BVW7"/>
<dbReference type="Gene3D" id="2.60.120.260">
    <property type="entry name" value="Galactose-binding domain-like"/>
    <property type="match status" value="1"/>
</dbReference>
<evidence type="ECO:0000256" key="1">
    <source>
        <dbReference type="ARBA" id="ARBA00023157"/>
    </source>
</evidence>
<accession>A0AAD9BVW7</accession>
<sequence>EWVTATDLLISLDRLNTFGDEFFKDAKVLRSYFYAISDFSVGGRILCRLPSKSRAHWFREQVESVTFRPMLLTFKA</sequence>
<evidence type="ECO:0000313" key="5">
    <source>
        <dbReference type="Proteomes" id="UP001228049"/>
    </source>
</evidence>
<keyword evidence="5" id="KW-1185">Reference proteome</keyword>
<comment type="caution">
    <text evidence="4">The sequence shown here is derived from an EMBL/GenBank/DDBJ whole genome shotgun (WGS) entry which is preliminary data.</text>
</comment>
<evidence type="ECO:0000259" key="3">
    <source>
        <dbReference type="PROSITE" id="PS51117"/>
    </source>
</evidence>
<dbReference type="EMBL" id="JASDAP010000015">
    <property type="protein sequence ID" value="KAK1891325.1"/>
    <property type="molecule type" value="Genomic_DNA"/>
</dbReference>
<dbReference type="Pfam" id="PF00055">
    <property type="entry name" value="Laminin_N"/>
    <property type="match status" value="1"/>
</dbReference>
<dbReference type="PROSITE" id="PS51117">
    <property type="entry name" value="LAMININ_NTER"/>
    <property type="match status" value="1"/>
</dbReference>
<dbReference type="Proteomes" id="UP001228049">
    <property type="component" value="Unassembled WGS sequence"/>
</dbReference>
<keyword evidence="1" id="KW-1015">Disulfide bond</keyword>
<evidence type="ECO:0000313" key="4">
    <source>
        <dbReference type="EMBL" id="KAK1891325.1"/>
    </source>
</evidence>
<gene>
    <name evidence="4" type="ORF">KUDE01_010153</name>
</gene>
<feature type="domain" description="Laminin N-terminal" evidence="3">
    <location>
        <begin position="1"/>
        <end position="44"/>
    </location>
</feature>
<keyword evidence="2" id="KW-0424">Laminin EGF-like domain</keyword>
<organism evidence="4 5">
    <name type="scientific">Dissostichus eleginoides</name>
    <name type="common">Patagonian toothfish</name>
    <name type="synonym">Dissostichus amissus</name>
    <dbReference type="NCBI Taxonomy" id="100907"/>
    <lineage>
        <taxon>Eukaryota</taxon>
        <taxon>Metazoa</taxon>
        <taxon>Chordata</taxon>
        <taxon>Craniata</taxon>
        <taxon>Vertebrata</taxon>
        <taxon>Euteleostomi</taxon>
        <taxon>Actinopterygii</taxon>
        <taxon>Neopterygii</taxon>
        <taxon>Teleostei</taxon>
        <taxon>Neoteleostei</taxon>
        <taxon>Acanthomorphata</taxon>
        <taxon>Eupercaria</taxon>
        <taxon>Perciformes</taxon>
        <taxon>Notothenioidei</taxon>
        <taxon>Nototheniidae</taxon>
        <taxon>Dissostichus</taxon>
    </lineage>
</organism>
<feature type="non-terminal residue" evidence="4">
    <location>
        <position position="76"/>
    </location>
</feature>
<feature type="non-terminal residue" evidence="4">
    <location>
        <position position="1"/>
    </location>
</feature>
<name>A0AAD9BVW7_DISEL</name>
<reference evidence="4" key="1">
    <citation type="submission" date="2023-04" db="EMBL/GenBank/DDBJ databases">
        <title>Chromosome-level genome of Chaenocephalus aceratus.</title>
        <authorList>
            <person name="Park H."/>
        </authorList>
    </citation>
    <scope>NUCLEOTIDE SEQUENCE</scope>
    <source>
        <strain evidence="4">DE</strain>
        <tissue evidence="4">Muscle</tissue>
    </source>
</reference>
<proteinExistence type="predicted"/>